<sequence>MALVAHIIPAAVREGHAHGAVSMEADQCKLKVDSYFMHFTGYQPQSSRAEFCEDIPEVGRTIIVLDFVDQSLRDIPVSVNLARDDGARTGDTMNTPSSILYIPPKKYPNGTIKIDVNFEQAGRYIGMVAIENGERNVAKFPFDVGRGWSLIRLLAWCLVLVSAAIGTFLWALRRNAIAQNLPAASEK</sequence>
<dbReference type="Proteomes" id="UP000051936">
    <property type="component" value="Unassembled WGS sequence"/>
</dbReference>
<evidence type="ECO:0000256" key="1">
    <source>
        <dbReference type="SAM" id="Phobius"/>
    </source>
</evidence>
<dbReference type="STRING" id="989370.AOQ71_05105"/>
<feature type="transmembrane region" description="Helical" evidence="1">
    <location>
        <begin position="153"/>
        <end position="172"/>
    </location>
</feature>
<proteinExistence type="predicted"/>
<keyword evidence="1" id="KW-1133">Transmembrane helix</keyword>
<comment type="caution">
    <text evidence="2">The sequence shown here is derived from an EMBL/GenBank/DDBJ whole genome shotgun (WGS) entry which is preliminary data.</text>
</comment>
<gene>
    <name evidence="2" type="ORF">AOQ71_05105</name>
</gene>
<name>A0A0R3E7C8_9BRAD</name>
<accession>A0A0R3E7C8</accession>
<evidence type="ECO:0000313" key="3">
    <source>
        <dbReference type="Proteomes" id="UP000051936"/>
    </source>
</evidence>
<keyword evidence="1" id="KW-0812">Transmembrane</keyword>
<keyword evidence="3" id="KW-1185">Reference proteome</keyword>
<protein>
    <submittedName>
        <fullName evidence="2">Uncharacterized protein</fullName>
    </submittedName>
</protein>
<organism evidence="2 3">
    <name type="scientific">Bradyrhizobium manausense</name>
    <dbReference type="NCBI Taxonomy" id="989370"/>
    <lineage>
        <taxon>Bacteria</taxon>
        <taxon>Pseudomonadati</taxon>
        <taxon>Pseudomonadota</taxon>
        <taxon>Alphaproteobacteria</taxon>
        <taxon>Hyphomicrobiales</taxon>
        <taxon>Nitrobacteraceae</taxon>
        <taxon>Bradyrhizobium</taxon>
    </lineage>
</organism>
<reference evidence="2 3" key="1">
    <citation type="submission" date="2015-09" db="EMBL/GenBank/DDBJ databases">
        <title>Draft Genome Sequence of Bradyrhizobium manausense Strain BR 3351T, a Novel Symbiotic Nitrogen-Fixing Alphaproteobacterium Isolated from Brazilian Amazon Rain Forest.</title>
        <authorList>
            <person name="De Araujo J.L."/>
            <person name="Zilli J.E."/>
        </authorList>
    </citation>
    <scope>NUCLEOTIDE SEQUENCE [LARGE SCALE GENOMIC DNA]</scope>
    <source>
        <strain evidence="2 3">BR3351</strain>
    </source>
</reference>
<evidence type="ECO:0000313" key="2">
    <source>
        <dbReference type="EMBL" id="KRQ16349.1"/>
    </source>
</evidence>
<keyword evidence="1" id="KW-0472">Membrane</keyword>
<dbReference type="EMBL" id="LJYG01000026">
    <property type="protein sequence ID" value="KRQ16349.1"/>
    <property type="molecule type" value="Genomic_DNA"/>
</dbReference>
<dbReference type="AlphaFoldDB" id="A0A0R3E7C8"/>